<dbReference type="EMBL" id="DVFJ01000001">
    <property type="protein sequence ID" value="HIQ70657.1"/>
    <property type="molecule type" value="Genomic_DNA"/>
</dbReference>
<dbReference type="Gene3D" id="1.10.510.10">
    <property type="entry name" value="Transferase(Phosphotransferase) domain 1"/>
    <property type="match status" value="1"/>
</dbReference>
<reference evidence="2" key="1">
    <citation type="submission" date="2020-10" db="EMBL/GenBank/DDBJ databases">
        <authorList>
            <person name="Gilroy R."/>
        </authorList>
    </citation>
    <scope>NUCLEOTIDE SEQUENCE</scope>
    <source>
        <strain evidence="2">ChiSxjej2B14-6234</strain>
    </source>
</reference>
<sequence>MSHNDLPCGQRYMDWLMGEVDRHYGVEPAGIAPARRGYYGQTWKVQGAGRAYFLKMDTLAFHQARFRRSLPVIAYLYDHGADFVGRVMPTREGGLHARMGDAVAGLFEWVDGENVETDETKAAEYQLLSRVYALTRQGFDIPTAVFSDEAAARFYGLWAALRDGPRTDADRALLDVLERFRLKTDSCAARLTHMARLCRDGNVFFYLTHGDAGGNFFAGGGRHYIFDWDEVMYAPLERDAWVMGCYGWARQLFEETLRARGIPCRLRPERLAFYCYHMYFFYLSEMLMVHAMSDQTERIRGYLEDGWILSRVAYADTV</sequence>
<reference evidence="2" key="2">
    <citation type="journal article" date="2021" name="PeerJ">
        <title>Extensive microbial diversity within the chicken gut microbiome revealed by metagenomics and culture.</title>
        <authorList>
            <person name="Gilroy R."/>
            <person name="Ravi A."/>
            <person name="Getino M."/>
            <person name="Pursley I."/>
            <person name="Horton D.L."/>
            <person name="Alikhan N.F."/>
            <person name="Baker D."/>
            <person name="Gharbi K."/>
            <person name="Hall N."/>
            <person name="Watson M."/>
            <person name="Adriaenssens E.M."/>
            <person name="Foster-Nyarko E."/>
            <person name="Jarju S."/>
            <person name="Secka A."/>
            <person name="Antonio M."/>
            <person name="Oren A."/>
            <person name="Chaudhuri R.R."/>
            <person name="La Ragione R."/>
            <person name="Hildebrand F."/>
            <person name="Pallen M.J."/>
        </authorList>
    </citation>
    <scope>NUCLEOTIDE SEQUENCE</scope>
    <source>
        <strain evidence="2">ChiSxjej2B14-6234</strain>
    </source>
</reference>
<dbReference type="Proteomes" id="UP000886887">
    <property type="component" value="Unassembled WGS sequence"/>
</dbReference>
<dbReference type="Gene3D" id="3.30.200.20">
    <property type="entry name" value="Phosphorylase Kinase, domain 1"/>
    <property type="match status" value="1"/>
</dbReference>
<organism evidence="2 3">
    <name type="scientific">Candidatus Onthenecus intestinigallinarum</name>
    <dbReference type="NCBI Taxonomy" id="2840875"/>
    <lineage>
        <taxon>Bacteria</taxon>
        <taxon>Bacillati</taxon>
        <taxon>Bacillota</taxon>
        <taxon>Clostridia</taxon>
        <taxon>Eubacteriales</taxon>
        <taxon>Candidatus Onthenecus</taxon>
    </lineage>
</organism>
<proteinExistence type="predicted"/>
<protein>
    <submittedName>
        <fullName evidence="2">Phosphotransferase</fullName>
    </submittedName>
</protein>
<dbReference type="AlphaFoldDB" id="A0A9D1CPR1"/>
<gene>
    <name evidence="2" type="ORF">IAB73_00350</name>
</gene>
<accession>A0A9D1CPR1</accession>
<evidence type="ECO:0000313" key="2">
    <source>
        <dbReference type="EMBL" id="HIQ70657.1"/>
    </source>
</evidence>
<dbReference type="Pfam" id="PF01636">
    <property type="entry name" value="APH"/>
    <property type="match status" value="1"/>
</dbReference>
<comment type="caution">
    <text evidence="2">The sequence shown here is derived from an EMBL/GenBank/DDBJ whole genome shotgun (WGS) entry which is preliminary data.</text>
</comment>
<name>A0A9D1CPR1_9FIRM</name>
<dbReference type="SUPFAM" id="SSF56112">
    <property type="entry name" value="Protein kinase-like (PK-like)"/>
    <property type="match status" value="1"/>
</dbReference>
<feature type="domain" description="Aminoglycoside phosphotransferase" evidence="1">
    <location>
        <begin position="31"/>
        <end position="256"/>
    </location>
</feature>
<dbReference type="InterPro" id="IPR002575">
    <property type="entry name" value="Aminoglycoside_PTrfase"/>
</dbReference>
<evidence type="ECO:0000313" key="3">
    <source>
        <dbReference type="Proteomes" id="UP000886887"/>
    </source>
</evidence>
<dbReference type="InterPro" id="IPR011009">
    <property type="entry name" value="Kinase-like_dom_sf"/>
</dbReference>
<evidence type="ECO:0000259" key="1">
    <source>
        <dbReference type="Pfam" id="PF01636"/>
    </source>
</evidence>